<evidence type="ECO:0000256" key="1">
    <source>
        <dbReference type="ARBA" id="ARBA00023015"/>
    </source>
</evidence>
<dbReference type="EMBL" id="JBHTLM010000003">
    <property type="protein sequence ID" value="MFD1175839.1"/>
    <property type="molecule type" value="Genomic_DNA"/>
</dbReference>
<dbReference type="SUPFAM" id="SSF46785">
    <property type="entry name" value="Winged helix' DNA-binding domain"/>
    <property type="match status" value="1"/>
</dbReference>
<name>A0ABW3RTW8_9BACL</name>
<dbReference type="InterPro" id="IPR000835">
    <property type="entry name" value="HTH_MarR-typ"/>
</dbReference>
<proteinExistence type="predicted"/>
<dbReference type="RefSeq" id="WP_379317604.1">
    <property type="nucleotide sequence ID" value="NZ_JBHTLM010000003.1"/>
</dbReference>
<protein>
    <submittedName>
        <fullName evidence="5">MarR family winged helix-turn-helix transcriptional regulator</fullName>
    </submittedName>
</protein>
<comment type="caution">
    <text evidence="5">The sequence shown here is derived from an EMBL/GenBank/DDBJ whole genome shotgun (WGS) entry which is preliminary data.</text>
</comment>
<dbReference type="PANTHER" id="PTHR33164:SF57">
    <property type="entry name" value="MARR-FAMILY TRANSCRIPTIONAL REGULATOR"/>
    <property type="match status" value="1"/>
</dbReference>
<sequence length="140" mass="16158">MKTNNELLDTWLPLTQILSNINDELEQALQQHYDLSLKEFFVLKFISQSEKKELRIQQLQEMVGLSQSAVSRLVVRMEAEKCGALQKHICKDDRRGIYTGITEIGEKKLQRALETVNEVLETSLQKNGVKLELQTLIQML</sequence>
<dbReference type="InterPro" id="IPR055166">
    <property type="entry name" value="Transc_reg_Sar_Rot_HTH"/>
</dbReference>
<gene>
    <name evidence="5" type="ORF">ACFQ3W_05910</name>
</gene>
<keyword evidence="1" id="KW-0805">Transcription regulation</keyword>
<evidence type="ECO:0000256" key="3">
    <source>
        <dbReference type="ARBA" id="ARBA00023163"/>
    </source>
</evidence>
<keyword evidence="2" id="KW-0238">DNA-binding</keyword>
<keyword evidence="3" id="KW-0804">Transcription</keyword>
<keyword evidence="6" id="KW-1185">Reference proteome</keyword>
<dbReference type="Pfam" id="PF22381">
    <property type="entry name" value="Staph_reg_Sar_Rot"/>
    <property type="match status" value="1"/>
</dbReference>
<dbReference type="InterPro" id="IPR036390">
    <property type="entry name" value="WH_DNA-bd_sf"/>
</dbReference>
<dbReference type="InterPro" id="IPR036388">
    <property type="entry name" value="WH-like_DNA-bd_sf"/>
</dbReference>
<evidence type="ECO:0000259" key="4">
    <source>
        <dbReference type="PROSITE" id="PS50995"/>
    </source>
</evidence>
<organism evidence="5 6">
    <name type="scientific">Paenibacillus puldeungensis</name>
    <dbReference type="NCBI Taxonomy" id="696536"/>
    <lineage>
        <taxon>Bacteria</taxon>
        <taxon>Bacillati</taxon>
        <taxon>Bacillota</taxon>
        <taxon>Bacilli</taxon>
        <taxon>Bacillales</taxon>
        <taxon>Paenibacillaceae</taxon>
        <taxon>Paenibacillus</taxon>
    </lineage>
</organism>
<dbReference type="Proteomes" id="UP001597262">
    <property type="component" value="Unassembled WGS sequence"/>
</dbReference>
<dbReference type="PANTHER" id="PTHR33164">
    <property type="entry name" value="TRANSCRIPTIONAL REGULATOR, MARR FAMILY"/>
    <property type="match status" value="1"/>
</dbReference>
<evidence type="ECO:0000256" key="2">
    <source>
        <dbReference type="ARBA" id="ARBA00023125"/>
    </source>
</evidence>
<feature type="domain" description="HTH marR-type" evidence="4">
    <location>
        <begin position="4"/>
        <end position="140"/>
    </location>
</feature>
<evidence type="ECO:0000313" key="6">
    <source>
        <dbReference type="Proteomes" id="UP001597262"/>
    </source>
</evidence>
<accession>A0ABW3RTW8</accession>
<evidence type="ECO:0000313" key="5">
    <source>
        <dbReference type="EMBL" id="MFD1175839.1"/>
    </source>
</evidence>
<dbReference type="PROSITE" id="PS50995">
    <property type="entry name" value="HTH_MARR_2"/>
    <property type="match status" value="1"/>
</dbReference>
<dbReference type="Gene3D" id="1.10.10.10">
    <property type="entry name" value="Winged helix-like DNA-binding domain superfamily/Winged helix DNA-binding domain"/>
    <property type="match status" value="1"/>
</dbReference>
<dbReference type="InterPro" id="IPR039422">
    <property type="entry name" value="MarR/SlyA-like"/>
</dbReference>
<dbReference type="SMART" id="SM00347">
    <property type="entry name" value="HTH_MARR"/>
    <property type="match status" value="1"/>
</dbReference>
<reference evidence="6" key="1">
    <citation type="journal article" date="2019" name="Int. J. Syst. Evol. Microbiol.">
        <title>The Global Catalogue of Microorganisms (GCM) 10K type strain sequencing project: providing services to taxonomists for standard genome sequencing and annotation.</title>
        <authorList>
            <consortium name="The Broad Institute Genomics Platform"/>
            <consortium name="The Broad Institute Genome Sequencing Center for Infectious Disease"/>
            <person name="Wu L."/>
            <person name="Ma J."/>
        </authorList>
    </citation>
    <scope>NUCLEOTIDE SEQUENCE [LARGE SCALE GENOMIC DNA]</scope>
    <source>
        <strain evidence="6">CCUG 59189</strain>
    </source>
</reference>